<reference evidence="1" key="1">
    <citation type="journal article" date="2018" name="Genome Biol. Evol.">
        <title>Genomics and development of Lentinus tigrinus, a white-rot wood-decaying mushroom with dimorphic fruiting bodies.</title>
        <authorList>
            <person name="Wu B."/>
            <person name="Xu Z."/>
            <person name="Knudson A."/>
            <person name="Carlson A."/>
            <person name="Chen N."/>
            <person name="Kovaka S."/>
            <person name="LaButti K."/>
            <person name="Lipzen A."/>
            <person name="Pennachio C."/>
            <person name="Riley R."/>
            <person name="Schakwitz W."/>
            <person name="Umezawa K."/>
            <person name="Ohm R.A."/>
            <person name="Grigoriev I.V."/>
            <person name="Nagy L.G."/>
            <person name="Gibbons J."/>
            <person name="Hibbett D."/>
        </authorList>
    </citation>
    <scope>NUCLEOTIDE SEQUENCE [LARGE SCALE GENOMIC DNA]</scope>
    <source>
        <strain evidence="1">ALCF2SS1-6</strain>
    </source>
</reference>
<dbReference type="Proteomes" id="UP000313359">
    <property type="component" value="Unassembled WGS sequence"/>
</dbReference>
<protein>
    <submittedName>
        <fullName evidence="1">Uncharacterized protein</fullName>
    </submittedName>
</protein>
<sequence>MNAGSPTPPRPQPASRQDTLVFFLRGHNKENIGDRHPALADDKRVRRIAPVLDSIPRLLINQAGRHVYAIGIVRPSFDNPKALILVSGNVQQVPEDVVVHLESLLNALHAARLRVREKDCVSFPPSFLEIPTYIPENTDDPLLKQILAMEVAVYRHSWIKVKRRSEKYGWSKAFLDVCAAVLSPSPPQLISREALTVLEELRGPEGDRDSILREFRTASGALVAILDVLRGECDDARIHWLRLALDALDISVDSLRQLLPGVLLNCRSYIRLVDEKYQYQGPDIARWMQKLLSTRQDFAQVMSFIGSPTLDDVLGAGFEIKVVTPAPVPPVLWEVSMDSLKSALGERYYNVAGMEESAMEKFVDRLANKIGHAVTKKDGIHCECAILVELDKISHTRPVIPYVGVSKLSCAFCHAYFTAYRQSKGSDIMTRGTHGQIVPWRSPTLAHDPQLDEMVRASMSSQLATSLGAAVMEGRGGSSQPLHVPHRKTNPVIRWSSPLFLRQW</sequence>
<gene>
    <name evidence="1" type="ORF">L227DRAFT_564163</name>
</gene>
<dbReference type="Pfam" id="PF14441">
    <property type="entry name" value="OTT_1508_deam"/>
    <property type="match status" value="1"/>
</dbReference>
<proteinExistence type="predicted"/>
<dbReference type="EMBL" id="ML122270">
    <property type="protein sequence ID" value="RPD59443.1"/>
    <property type="molecule type" value="Genomic_DNA"/>
</dbReference>
<accession>A0A5C2S6I5</accession>
<evidence type="ECO:0000313" key="2">
    <source>
        <dbReference type="Proteomes" id="UP000313359"/>
    </source>
</evidence>
<dbReference type="InterPro" id="IPR027796">
    <property type="entry name" value="OTT_1508_deam-like"/>
</dbReference>
<evidence type="ECO:0000313" key="1">
    <source>
        <dbReference type="EMBL" id="RPD59443.1"/>
    </source>
</evidence>
<dbReference type="OrthoDB" id="2748641at2759"/>
<dbReference type="STRING" id="1328759.A0A5C2S6I5"/>
<organism evidence="1 2">
    <name type="scientific">Lentinus tigrinus ALCF2SS1-6</name>
    <dbReference type="NCBI Taxonomy" id="1328759"/>
    <lineage>
        <taxon>Eukaryota</taxon>
        <taxon>Fungi</taxon>
        <taxon>Dikarya</taxon>
        <taxon>Basidiomycota</taxon>
        <taxon>Agaricomycotina</taxon>
        <taxon>Agaricomycetes</taxon>
        <taxon>Polyporales</taxon>
        <taxon>Polyporaceae</taxon>
        <taxon>Lentinus</taxon>
    </lineage>
</organism>
<name>A0A5C2S6I5_9APHY</name>
<dbReference type="AlphaFoldDB" id="A0A5C2S6I5"/>
<keyword evidence="2" id="KW-1185">Reference proteome</keyword>